<comment type="similarity">
    <text evidence="2">Belongs to the krueppel C2H2-type zinc-finger protein family.</text>
</comment>
<dbReference type="GO" id="GO:0005654">
    <property type="term" value="C:nucleoplasm"/>
    <property type="evidence" value="ECO:0007669"/>
    <property type="project" value="TreeGrafter"/>
</dbReference>
<evidence type="ECO:0000256" key="10">
    <source>
        <dbReference type="ARBA" id="ARBA00023242"/>
    </source>
</evidence>
<evidence type="ECO:0000256" key="4">
    <source>
        <dbReference type="ARBA" id="ARBA00022737"/>
    </source>
</evidence>
<keyword evidence="9" id="KW-0804">Transcription</keyword>
<accession>A0A915LDF7</accession>
<evidence type="ECO:0000313" key="13">
    <source>
        <dbReference type="Proteomes" id="UP000887565"/>
    </source>
</evidence>
<reference evidence="14" key="1">
    <citation type="submission" date="2022-11" db="UniProtKB">
        <authorList>
            <consortium name="WormBaseParasite"/>
        </authorList>
    </citation>
    <scope>IDENTIFICATION</scope>
</reference>
<evidence type="ECO:0000259" key="12">
    <source>
        <dbReference type="PROSITE" id="PS50157"/>
    </source>
</evidence>
<feature type="domain" description="C2H2-type" evidence="12">
    <location>
        <begin position="48"/>
        <end position="75"/>
    </location>
</feature>
<dbReference type="PROSITE" id="PS50157">
    <property type="entry name" value="ZINC_FINGER_C2H2_2"/>
    <property type="match status" value="3"/>
</dbReference>
<organism evidence="13 14">
    <name type="scientific">Romanomermis culicivorax</name>
    <name type="common">Nematode worm</name>
    <dbReference type="NCBI Taxonomy" id="13658"/>
    <lineage>
        <taxon>Eukaryota</taxon>
        <taxon>Metazoa</taxon>
        <taxon>Ecdysozoa</taxon>
        <taxon>Nematoda</taxon>
        <taxon>Enoplea</taxon>
        <taxon>Dorylaimia</taxon>
        <taxon>Mermithida</taxon>
        <taxon>Mermithoidea</taxon>
        <taxon>Mermithidae</taxon>
        <taxon>Romanomermis</taxon>
    </lineage>
</organism>
<keyword evidence="6" id="KW-0862">Zinc</keyword>
<dbReference type="FunFam" id="3.30.160.60:FF:000870">
    <property type="entry name" value="zinc finger protein 197 isoform X1"/>
    <property type="match status" value="1"/>
</dbReference>
<keyword evidence="7" id="KW-0805">Transcription regulation</keyword>
<dbReference type="PANTHER" id="PTHR24399">
    <property type="entry name" value="ZINC FINGER AND BTB DOMAIN-CONTAINING"/>
    <property type="match status" value="1"/>
</dbReference>
<dbReference type="InterPro" id="IPR013087">
    <property type="entry name" value="Znf_C2H2_type"/>
</dbReference>
<name>A0A915LDF7_ROMCU</name>
<keyword evidence="5 11" id="KW-0863">Zinc-finger</keyword>
<keyword evidence="10" id="KW-0539">Nucleus</keyword>
<keyword evidence="4" id="KW-0677">Repeat</keyword>
<evidence type="ECO:0000256" key="3">
    <source>
        <dbReference type="ARBA" id="ARBA00022723"/>
    </source>
</evidence>
<comment type="subcellular location">
    <subcellularLocation>
        <location evidence="1">Nucleus</location>
    </subcellularLocation>
</comment>
<evidence type="ECO:0000256" key="5">
    <source>
        <dbReference type="ARBA" id="ARBA00022771"/>
    </source>
</evidence>
<evidence type="ECO:0000313" key="14">
    <source>
        <dbReference type="WBParaSite" id="nRc.2.0.1.t47861-RA"/>
    </source>
</evidence>
<dbReference type="InterPro" id="IPR036236">
    <property type="entry name" value="Znf_C2H2_sf"/>
</dbReference>
<keyword evidence="13" id="KW-1185">Reference proteome</keyword>
<feature type="domain" description="C2H2-type" evidence="12">
    <location>
        <begin position="20"/>
        <end position="47"/>
    </location>
</feature>
<keyword evidence="3" id="KW-0479">Metal-binding</keyword>
<evidence type="ECO:0000256" key="9">
    <source>
        <dbReference type="ARBA" id="ARBA00023163"/>
    </source>
</evidence>
<sequence length="325" mass="37125">MMIKSAQTSAIIARKRCKPFRCLRCAFSFGSRLELEEHINSHTGSKPFACNVCRKGFNRRSSLWNHNRIHMDFKPFICPLCNATFKWKNSLKCHRTTHIRHDPAMGKKFDLLSLNLKHLSFGSSCRKFGALPKRDNLGVSSRRSGLFDHAFDGEHPESLDARRERMIKDLLVKVEKQEVQEYNNAWFDKVFGSLHGSKNTDKPADQNEMTEAARAAENLLALKGVDLDEHCNNNNNDGVFLENCNQTINSIPKFGPLDNLNTIIDDKKFIKKLPFPVTKQEMEKVAQAHYANQSQFLFRNTDQQPKPSICMLLPKICILVDGTSN</sequence>
<protein>
    <submittedName>
        <fullName evidence="14">C2H2-type domain-containing protein</fullName>
    </submittedName>
</protein>
<dbReference type="WBParaSite" id="nRc.2.0.1.t47861-RA">
    <property type="protein sequence ID" value="nRc.2.0.1.t47861-RA"/>
    <property type="gene ID" value="nRc.2.0.1.g47861"/>
</dbReference>
<evidence type="ECO:0000256" key="11">
    <source>
        <dbReference type="PROSITE-ProRule" id="PRU00042"/>
    </source>
</evidence>
<dbReference type="GO" id="GO:0000978">
    <property type="term" value="F:RNA polymerase II cis-regulatory region sequence-specific DNA binding"/>
    <property type="evidence" value="ECO:0007669"/>
    <property type="project" value="TreeGrafter"/>
</dbReference>
<evidence type="ECO:0000256" key="6">
    <source>
        <dbReference type="ARBA" id="ARBA00022833"/>
    </source>
</evidence>
<dbReference type="Pfam" id="PF00096">
    <property type="entry name" value="zf-C2H2"/>
    <property type="match status" value="1"/>
</dbReference>
<evidence type="ECO:0000256" key="1">
    <source>
        <dbReference type="ARBA" id="ARBA00004123"/>
    </source>
</evidence>
<dbReference type="SUPFAM" id="SSF57667">
    <property type="entry name" value="beta-beta-alpha zinc fingers"/>
    <property type="match status" value="2"/>
</dbReference>
<proteinExistence type="inferred from homology"/>
<dbReference type="FunFam" id="3.30.160.60:FF:000075">
    <property type="entry name" value="Putative zinc finger protein 536"/>
    <property type="match status" value="1"/>
</dbReference>
<dbReference type="SMART" id="SM00355">
    <property type="entry name" value="ZnF_C2H2"/>
    <property type="match status" value="3"/>
</dbReference>
<dbReference type="AlphaFoldDB" id="A0A915LDF7"/>
<evidence type="ECO:0000256" key="7">
    <source>
        <dbReference type="ARBA" id="ARBA00023015"/>
    </source>
</evidence>
<dbReference type="Gene3D" id="3.30.160.60">
    <property type="entry name" value="Classic Zinc Finger"/>
    <property type="match status" value="3"/>
</dbReference>
<dbReference type="GO" id="GO:0008270">
    <property type="term" value="F:zinc ion binding"/>
    <property type="evidence" value="ECO:0007669"/>
    <property type="project" value="UniProtKB-KW"/>
</dbReference>
<feature type="domain" description="C2H2-type" evidence="12">
    <location>
        <begin position="76"/>
        <end position="103"/>
    </location>
</feature>
<dbReference type="GO" id="GO:0001227">
    <property type="term" value="F:DNA-binding transcription repressor activity, RNA polymerase II-specific"/>
    <property type="evidence" value="ECO:0007669"/>
    <property type="project" value="TreeGrafter"/>
</dbReference>
<dbReference type="PANTHER" id="PTHR24399:SF70">
    <property type="entry name" value="C2H2-TYPE DOMAIN-CONTAINING PROTEIN"/>
    <property type="match status" value="1"/>
</dbReference>
<dbReference type="Proteomes" id="UP000887565">
    <property type="component" value="Unplaced"/>
</dbReference>
<evidence type="ECO:0000256" key="8">
    <source>
        <dbReference type="ARBA" id="ARBA00023125"/>
    </source>
</evidence>
<dbReference type="PROSITE" id="PS00028">
    <property type="entry name" value="ZINC_FINGER_C2H2_1"/>
    <property type="match status" value="3"/>
</dbReference>
<keyword evidence="8" id="KW-0238">DNA-binding</keyword>
<evidence type="ECO:0000256" key="2">
    <source>
        <dbReference type="ARBA" id="ARBA00006991"/>
    </source>
</evidence>